<accession>A0A9N9IMQ2</accession>
<sequence length="46" mass="5720">LRRYFWYKKLRTRFCLHPKYLKSTSANRSIKRTSEIRQVLLSFVLD</sequence>
<dbReference type="EMBL" id="CAJVPQ010014962">
    <property type="protein sequence ID" value="CAG8741160.1"/>
    <property type="molecule type" value="Genomic_DNA"/>
</dbReference>
<dbReference type="AlphaFoldDB" id="A0A9N9IMQ2"/>
<proteinExistence type="predicted"/>
<evidence type="ECO:0000313" key="1">
    <source>
        <dbReference type="EMBL" id="CAG8741160.1"/>
    </source>
</evidence>
<dbReference type="Proteomes" id="UP000789570">
    <property type="component" value="Unassembled WGS sequence"/>
</dbReference>
<evidence type="ECO:0000313" key="2">
    <source>
        <dbReference type="Proteomes" id="UP000789570"/>
    </source>
</evidence>
<protein>
    <submittedName>
        <fullName evidence="1">13525_t:CDS:1</fullName>
    </submittedName>
</protein>
<gene>
    <name evidence="1" type="ORF">FCALED_LOCUS15630</name>
</gene>
<reference evidence="1" key="1">
    <citation type="submission" date="2021-06" db="EMBL/GenBank/DDBJ databases">
        <authorList>
            <person name="Kallberg Y."/>
            <person name="Tangrot J."/>
            <person name="Rosling A."/>
        </authorList>
    </citation>
    <scope>NUCLEOTIDE SEQUENCE</scope>
    <source>
        <strain evidence="1">UK204</strain>
    </source>
</reference>
<feature type="non-terminal residue" evidence="1">
    <location>
        <position position="46"/>
    </location>
</feature>
<name>A0A9N9IMQ2_9GLOM</name>
<comment type="caution">
    <text evidence="1">The sequence shown here is derived from an EMBL/GenBank/DDBJ whole genome shotgun (WGS) entry which is preliminary data.</text>
</comment>
<keyword evidence="2" id="KW-1185">Reference proteome</keyword>
<organism evidence="1 2">
    <name type="scientific">Funneliformis caledonium</name>
    <dbReference type="NCBI Taxonomy" id="1117310"/>
    <lineage>
        <taxon>Eukaryota</taxon>
        <taxon>Fungi</taxon>
        <taxon>Fungi incertae sedis</taxon>
        <taxon>Mucoromycota</taxon>
        <taxon>Glomeromycotina</taxon>
        <taxon>Glomeromycetes</taxon>
        <taxon>Glomerales</taxon>
        <taxon>Glomeraceae</taxon>
        <taxon>Funneliformis</taxon>
    </lineage>
</organism>